<evidence type="ECO:0000313" key="1">
    <source>
        <dbReference type="EMBL" id="KAK9320156.1"/>
    </source>
</evidence>
<protein>
    <submittedName>
        <fullName evidence="1">Uncharacterized protein</fullName>
    </submittedName>
</protein>
<accession>A0ACC3TH01</accession>
<comment type="caution">
    <text evidence="1">The sequence shown here is derived from an EMBL/GenBank/DDBJ whole genome shotgun (WGS) entry which is preliminary data.</text>
</comment>
<proteinExistence type="predicted"/>
<keyword evidence="2" id="KW-1185">Reference proteome</keyword>
<gene>
    <name evidence="1" type="ORF">V1517DRAFT_356165</name>
</gene>
<evidence type="ECO:0000313" key="2">
    <source>
        <dbReference type="Proteomes" id="UP001489719"/>
    </source>
</evidence>
<dbReference type="Proteomes" id="UP001489719">
    <property type="component" value="Unassembled WGS sequence"/>
</dbReference>
<sequence length="151" mass="16176">MAIEGISIIVTGGCGNVGTAIVKHLQEQYPTATSTVLDLEKPEVSSSRFIEKVIYYAGNIADKASVNEVFETLGPVVVFHTTGLIPQIARRINMNNDKDHIKVNVQDTRNVFDAATAVVSVRALVFTSSIGNGDSGQDWAGVNESIAIPEM</sequence>
<reference evidence="2" key="1">
    <citation type="journal article" date="2024" name="Front. Bioeng. Biotechnol.">
        <title>Genome-scale model development and genomic sequencing of the oleaginous clade Lipomyces.</title>
        <authorList>
            <person name="Czajka J.J."/>
            <person name="Han Y."/>
            <person name="Kim J."/>
            <person name="Mondo S.J."/>
            <person name="Hofstad B.A."/>
            <person name="Robles A."/>
            <person name="Haridas S."/>
            <person name="Riley R."/>
            <person name="LaButti K."/>
            <person name="Pangilinan J."/>
            <person name="Andreopoulos W."/>
            <person name="Lipzen A."/>
            <person name="Yan J."/>
            <person name="Wang M."/>
            <person name="Ng V."/>
            <person name="Grigoriev I.V."/>
            <person name="Spatafora J.W."/>
            <person name="Magnuson J.K."/>
            <person name="Baker S.E."/>
            <person name="Pomraning K.R."/>
        </authorList>
    </citation>
    <scope>NUCLEOTIDE SEQUENCE [LARGE SCALE GENOMIC DNA]</scope>
    <source>
        <strain evidence="2">CBS 10300</strain>
    </source>
</reference>
<organism evidence="1 2">
    <name type="scientific">Lipomyces orientalis</name>
    <dbReference type="NCBI Taxonomy" id="1233043"/>
    <lineage>
        <taxon>Eukaryota</taxon>
        <taxon>Fungi</taxon>
        <taxon>Dikarya</taxon>
        <taxon>Ascomycota</taxon>
        <taxon>Saccharomycotina</taxon>
        <taxon>Lipomycetes</taxon>
        <taxon>Lipomycetales</taxon>
        <taxon>Lipomycetaceae</taxon>
        <taxon>Lipomyces</taxon>
    </lineage>
</organism>
<name>A0ACC3TH01_9ASCO</name>
<dbReference type="EMBL" id="MU970142">
    <property type="protein sequence ID" value="KAK9320156.1"/>
    <property type="molecule type" value="Genomic_DNA"/>
</dbReference>